<dbReference type="PANTHER" id="PTHR33638:SF1">
    <property type="entry name" value="SELENOPROTEIN H"/>
    <property type="match status" value="1"/>
</dbReference>
<gene>
    <name evidence="2" type="primary">SelH</name>
    <name evidence="2" type="ORF">SO694_00026219</name>
</gene>
<protein>
    <submittedName>
        <fullName evidence="2">Selenoprotein</fullName>
    </submittedName>
</protein>
<keyword evidence="3" id="KW-1185">Reference proteome</keyword>
<comment type="caution">
    <text evidence="2">The sequence shown here is derived from an EMBL/GenBank/DDBJ whole genome shotgun (WGS) entry which is preliminary data.</text>
</comment>
<dbReference type="InterPro" id="IPR052674">
    <property type="entry name" value="SelWTH-like"/>
</dbReference>
<dbReference type="PANTHER" id="PTHR33638">
    <property type="entry name" value="SELENOPROTEIN H"/>
    <property type="match status" value="1"/>
</dbReference>
<feature type="compositionally biased region" description="Basic and acidic residues" evidence="1">
    <location>
        <begin position="9"/>
        <end position="23"/>
    </location>
</feature>
<feature type="region of interest" description="Disordered" evidence="1">
    <location>
        <begin position="88"/>
        <end position="137"/>
    </location>
</feature>
<proteinExistence type="predicted"/>
<evidence type="ECO:0000256" key="1">
    <source>
        <dbReference type="SAM" id="MobiDB-lite"/>
    </source>
</evidence>
<dbReference type="EMBL" id="JBBJCI010000227">
    <property type="protein sequence ID" value="KAK7238933.1"/>
    <property type="molecule type" value="Genomic_DNA"/>
</dbReference>
<feature type="region of interest" description="Disordered" evidence="1">
    <location>
        <begin position="1"/>
        <end position="31"/>
    </location>
</feature>
<reference evidence="2 3" key="1">
    <citation type="submission" date="2024-03" db="EMBL/GenBank/DDBJ databases">
        <title>Aureococcus anophagefferens CCMP1851 and Kratosvirus quantuckense: Draft genome of a second virus-susceptible host strain in the model system.</title>
        <authorList>
            <person name="Chase E."/>
            <person name="Truchon A.R."/>
            <person name="Schepens W."/>
            <person name="Wilhelm S.W."/>
        </authorList>
    </citation>
    <scope>NUCLEOTIDE SEQUENCE [LARGE SCALE GENOMIC DNA]</scope>
    <source>
        <strain evidence="2 3">CCMP1851</strain>
    </source>
</reference>
<sequence>MAPKRKASAKQDSEPKKAAKTKADAPPSEGGVVLKALEGKAEVKINEEKPRKGAFVVSVGDTKVVELLDMKRPFPALKALDMDDVRRSGRRGALARVGARPRLAGADRERRRMTDRGDPSKIRGRDERARSGPRRPRVIKETLPCRGALGRERLSRAARAVVGPRLVGVAVAALARVEHVPEGRLGLEVAWLNAVYQRKAPS</sequence>
<organism evidence="2 3">
    <name type="scientific">Aureococcus anophagefferens</name>
    <name type="common">Harmful bloom alga</name>
    <dbReference type="NCBI Taxonomy" id="44056"/>
    <lineage>
        <taxon>Eukaryota</taxon>
        <taxon>Sar</taxon>
        <taxon>Stramenopiles</taxon>
        <taxon>Ochrophyta</taxon>
        <taxon>Pelagophyceae</taxon>
        <taxon>Pelagomonadales</taxon>
        <taxon>Pelagomonadaceae</taxon>
        <taxon>Aureococcus</taxon>
    </lineage>
</organism>
<accession>A0ABR1FUD2</accession>
<evidence type="ECO:0000313" key="3">
    <source>
        <dbReference type="Proteomes" id="UP001363151"/>
    </source>
</evidence>
<evidence type="ECO:0000313" key="2">
    <source>
        <dbReference type="EMBL" id="KAK7238933.1"/>
    </source>
</evidence>
<dbReference type="Proteomes" id="UP001363151">
    <property type="component" value="Unassembled WGS sequence"/>
</dbReference>
<feature type="compositionally biased region" description="Low complexity" evidence="1">
    <location>
        <begin position="91"/>
        <end position="104"/>
    </location>
</feature>
<name>A0ABR1FUD2_AURAN</name>
<feature type="compositionally biased region" description="Basic and acidic residues" evidence="1">
    <location>
        <begin position="105"/>
        <end position="130"/>
    </location>
</feature>